<keyword evidence="3" id="KW-0804">Transcription</keyword>
<evidence type="ECO:0000259" key="4">
    <source>
        <dbReference type="PROSITE" id="PS50995"/>
    </source>
</evidence>
<dbReference type="GO" id="GO:0003700">
    <property type="term" value="F:DNA-binding transcription factor activity"/>
    <property type="evidence" value="ECO:0007669"/>
    <property type="project" value="InterPro"/>
</dbReference>
<dbReference type="PANTHER" id="PTHR42756:SF2">
    <property type="entry name" value="MARR FAMILY REGULATORY PROTEIN"/>
    <property type="match status" value="1"/>
</dbReference>
<gene>
    <name evidence="5" type="ORF">AWN73_04945</name>
</gene>
<evidence type="ECO:0000313" key="5">
    <source>
        <dbReference type="EMBL" id="PPV12520.1"/>
    </source>
</evidence>
<dbReference type="InterPro" id="IPR000835">
    <property type="entry name" value="HTH_MarR-typ"/>
</dbReference>
<feature type="domain" description="HTH marR-type" evidence="4">
    <location>
        <begin position="8"/>
        <end position="140"/>
    </location>
</feature>
<dbReference type="SUPFAM" id="SSF46785">
    <property type="entry name" value="Winged helix' DNA-binding domain"/>
    <property type="match status" value="1"/>
</dbReference>
<dbReference type="AlphaFoldDB" id="A0A2S7F6S1"/>
<dbReference type="PRINTS" id="PR00598">
    <property type="entry name" value="HTHMARR"/>
</dbReference>
<proteinExistence type="predicted"/>
<dbReference type="Gene3D" id="1.10.10.10">
    <property type="entry name" value="Winged helix-like DNA-binding domain superfamily/Winged helix DNA-binding domain"/>
    <property type="match status" value="1"/>
</dbReference>
<dbReference type="PROSITE" id="PS50995">
    <property type="entry name" value="HTH_MARR_2"/>
    <property type="match status" value="1"/>
</dbReference>
<dbReference type="SMART" id="SM00347">
    <property type="entry name" value="HTH_MARR"/>
    <property type="match status" value="1"/>
</dbReference>
<comment type="caution">
    <text evidence="5">The sequence shown here is derived from an EMBL/GenBank/DDBJ whole genome shotgun (WGS) entry which is preliminary data.</text>
</comment>
<dbReference type="Proteomes" id="UP000238081">
    <property type="component" value="Unassembled WGS sequence"/>
</dbReference>
<dbReference type="PANTHER" id="PTHR42756">
    <property type="entry name" value="TRANSCRIPTIONAL REGULATOR, MARR"/>
    <property type="match status" value="1"/>
</dbReference>
<organism evidence="5 6">
    <name type="scientific">Clostridium butyricum</name>
    <dbReference type="NCBI Taxonomy" id="1492"/>
    <lineage>
        <taxon>Bacteria</taxon>
        <taxon>Bacillati</taxon>
        <taxon>Bacillota</taxon>
        <taxon>Clostridia</taxon>
        <taxon>Eubacteriales</taxon>
        <taxon>Clostridiaceae</taxon>
        <taxon>Clostridium</taxon>
    </lineage>
</organism>
<evidence type="ECO:0000313" key="6">
    <source>
        <dbReference type="Proteomes" id="UP000238081"/>
    </source>
</evidence>
<dbReference type="EMBL" id="LRDH01000140">
    <property type="protein sequence ID" value="PPV12520.1"/>
    <property type="molecule type" value="Genomic_DNA"/>
</dbReference>
<name>A0A2S7F6S1_CLOBU</name>
<dbReference type="RefSeq" id="WP_043664391.1">
    <property type="nucleotide sequence ID" value="NZ_JSEG01000011.1"/>
</dbReference>
<evidence type="ECO:0000256" key="1">
    <source>
        <dbReference type="ARBA" id="ARBA00023015"/>
    </source>
</evidence>
<dbReference type="Pfam" id="PF01047">
    <property type="entry name" value="MarR"/>
    <property type="match status" value="1"/>
</dbReference>
<dbReference type="GO" id="GO:0003677">
    <property type="term" value="F:DNA binding"/>
    <property type="evidence" value="ECO:0007669"/>
    <property type="project" value="UniProtKB-KW"/>
</dbReference>
<accession>A0A2S7F6S1</accession>
<reference evidence="5 6" key="1">
    <citation type="submission" date="2016-01" db="EMBL/GenBank/DDBJ databases">
        <title>Characterization of the Clostridium difficile lineages that are prevalent in Hong Kong and China.</title>
        <authorList>
            <person name="Kwok J.S.-L."/>
            <person name="Lam W.-Y."/>
            <person name="Ip M."/>
            <person name="Chan T.-F."/>
            <person name="Hawkey P.M."/>
            <person name="Tsui S.K.-W."/>
        </authorList>
    </citation>
    <scope>NUCLEOTIDE SEQUENCE [LARGE SCALE GENOMIC DNA]</scope>
    <source>
        <strain evidence="5 6">300064</strain>
    </source>
</reference>
<dbReference type="InterPro" id="IPR036390">
    <property type="entry name" value="WH_DNA-bd_sf"/>
</dbReference>
<dbReference type="InterPro" id="IPR036388">
    <property type="entry name" value="WH-like_DNA-bd_sf"/>
</dbReference>
<evidence type="ECO:0000256" key="2">
    <source>
        <dbReference type="ARBA" id="ARBA00023125"/>
    </source>
</evidence>
<keyword evidence="1" id="KW-0805">Transcription regulation</keyword>
<keyword evidence="2" id="KW-0238">DNA-binding</keyword>
<sequence length="149" mass="17712">MNDRNEEYEYIGKNIGKVHRMSMMYFSKKFSKFNIGAGQCFLLVRLYENQGITQEELSSMLSLDKTTIARNLKKLDDQGYIKRIKREYDKRSYSIDVTEKSLKIKDEVYRILHSWEEKLNSCLTDDESKQLIILLNKLNNINLLKEEEI</sequence>
<protein>
    <submittedName>
        <fullName evidence="5">TrmB family transcriptional regulator</fullName>
    </submittedName>
</protein>
<evidence type="ECO:0000256" key="3">
    <source>
        <dbReference type="ARBA" id="ARBA00023163"/>
    </source>
</evidence>